<dbReference type="Gene3D" id="2.40.70.10">
    <property type="entry name" value="Acid Proteases"/>
    <property type="match status" value="2"/>
</dbReference>
<dbReference type="CDD" id="cd04733">
    <property type="entry name" value="OYE_like_2_FMN"/>
    <property type="match status" value="1"/>
</dbReference>
<sequence length="808" mass="88981">MVCERVKVDDVWMDAQPLGQKLKFPNGRAAPNRLLKSAMTEKLARFSEDLAERGTPTPQLVNLYEKFGHGGWGLILTGNIMTHPTNLEAAGNVVVCKENDNPNFHGMLRYMAQAGRSKGALMIAQVGNAGRQTPYAINPSPMSASDVQLVFPAGTGMRFGKPQPLTTSEIKTEVIDRFVYAAQALKNAGFDGIQLHAAHGYLLSQFLAPTTNKRTDEYGGGAENRFRIVREVYQAIRSAIPETSGFLVGIKFNSVEFQKDGLTMQDAKTMCGMIEDLGFDFIELSGGTYEHIEMHHTRDSTRAREAFFLEFADKIRPLFSKTKVYVTGGFRTVPGMCKALASDACEGVGIARPAAQEPDLAKKLLDGVVKSAADSKLDPTNFILGMIAANTQMAQASWTPVSACEGDICHGIVDLSDAKTFEKYMQAALVYIGEFIQAADNGKVMAKVFEFKEGQDKIRDDDDPNPLHIKLVYYKDYTVRAQIQLGTPGQTLNLMLDTTFADTIVISPKCLTWDNSTCSTNPALNYTRTTFDGSASSTFKNLGINAAKRGDNFQADYTASADAFSIADFQSNIMFGSAYYMPSSNDDSMADGILGLGIAGILGKSIFANLSSTYPSMTKTPSLVSYWLNDFEQPNGKGYLTLGDYDDRNCQNDNLTTITLTSGQNWEFRLNGWKLGNRGETKNLIARVDSTSRYNLVPQATLTAIGTAANATFDSGVGSYFLPCEKTTFLPDFQFTIGTQNYGIKYLEYVDSYMGTDRCEILFQTNSVWEQTRTGPQVVLGHPWQRAYCHMFDVQKLTLQISKANHYQ</sequence>
<evidence type="ECO:0000313" key="5">
    <source>
        <dbReference type="Proteomes" id="UP001177023"/>
    </source>
</evidence>
<keyword evidence="1" id="KW-0285">Flavoprotein</keyword>
<dbReference type="InterPro" id="IPR021109">
    <property type="entry name" value="Peptidase_aspartic_dom_sf"/>
</dbReference>
<dbReference type="SUPFAM" id="SSF51395">
    <property type="entry name" value="FMN-linked oxidoreductases"/>
    <property type="match status" value="1"/>
</dbReference>
<feature type="non-terminal residue" evidence="4">
    <location>
        <position position="808"/>
    </location>
</feature>
<dbReference type="Pfam" id="PF00026">
    <property type="entry name" value="Asp"/>
    <property type="match status" value="1"/>
</dbReference>
<dbReference type="PROSITE" id="PS51767">
    <property type="entry name" value="PEPTIDASE_A1"/>
    <property type="match status" value="1"/>
</dbReference>
<dbReference type="EMBL" id="CATQJA010002699">
    <property type="protein sequence ID" value="CAJ0584688.1"/>
    <property type="molecule type" value="Genomic_DNA"/>
</dbReference>
<protein>
    <recommendedName>
        <fullName evidence="3">Peptidase A1 domain-containing protein</fullName>
    </recommendedName>
</protein>
<dbReference type="InterPro" id="IPR033121">
    <property type="entry name" value="PEPTIDASE_A1"/>
</dbReference>
<gene>
    <name evidence="4" type="ORF">MSPICULIGERA_LOCUS22733</name>
</gene>
<feature type="domain" description="Peptidase A1" evidence="3">
    <location>
        <begin position="479"/>
        <end position="802"/>
    </location>
</feature>
<dbReference type="Proteomes" id="UP001177023">
    <property type="component" value="Unassembled WGS sequence"/>
</dbReference>
<keyword evidence="2" id="KW-0560">Oxidoreductase</keyword>
<dbReference type="GO" id="GO:0010181">
    <property type="term" value="F:FMN binding"/>
    <property type="evidence" value="ECO:0007669"/>
    <property type="project" value="InterPro"/>
</dbReference>
<name>A0AA36G956_9BILA</name>
<dbReference type="Pfam" id="PF00724">
    <property type="entry name" value="Oxidored_FMN"/>
    <property type="match status" value="1"/>
</dbReference>
<dbReference type="InterPro" id="IPR051799">
    <property type="entry name" value="NADH_flavin_oxidoreductase"/>
</dbReference>
<keyword evidence="5" id="KW-1185">Reference proteome</keyword>
<evidence type="ECO:0000256" key="1">
    <source>
        <dbReference type="ARBA" id="ARBA00022630"/>
    </source>
</evidence>
<evidence type="ECO:0000313" key="4">
    <source>
        <dbReference type="EMBL" id="CAJ0584688.1"/>
    </source>
</evidence>
<dbReference type="CDD" id="cd05471">
    <property type="entry name" value="pepsin_like"/>
    <property type="match status" value="1"/>
</dbReference>
<accession>A0AA36G956</accession>
<dbReference type="AlphaFoldDB" id="A0AA36G956"/>
<evidence type="ECO:0000259" key="3">
    <source>
        <dbReference type="PROSITE" id="PS51767"/>
    </source>
</evidence>
<dbReference type="SUPFAM" id="SSF50630">
    <property type="entry name" value="Acid proteases"/>
    <property type="match status" value="1"/>
</dbReference>
<dbReference type="Gene3D" id="3.20.20.70">
    <property type="entry name" value="Aldolase class I"/>
    <property type="match status" value="1"/>
</dbReference>
<dbReference type="GO" id="GO:0016491">
    <property type="term" value="F:oxidoreductase activity"/>
    <property type="evidence" value="ECO:0007669"/>
    <property type="project" value="UniProtKB-KW"/>
</dbReference>
<proteinExistence type="predicted"/>
<dbReference type="InterPro" id="IPR034164">
    <property type="entry name" value="Pepsin-like_dom"/>
</dbReference>
<organism evidence="4 5">
    <name type="scientific">Mesorhabditis spiculigera</name>
    <dbReference type="NCBI Taxonomy" id="96644"/>
    <lineage>
        <taxon>Eukaryota</taxon>
        <taxon>Metazoa</taxon>
        <taxon>Ecdysozoa</taxon>
        <taxon>Nematoda</taxon>
        <taxon>Chromadorea</taxon>
        <taxon>Rhabditida</taxon>
        <taxon>Rhabditina</taxon>
        <taxon>Rhabditomorpha</taxon>
        <taxon>Rhabditoidea</taxon>
        <taxon>Rhabditidae</taxon>
        <taxon>Mesorhabditinae</taxon>
        <taxon>Mesorhabditis</taxon>
    </lineage>
</organism>
<evidence type="ECO:0000256" key="2">
    <source>
        <dbReference type="ARBA" id="ARBA00023002"/>
    </source>
</evidence>
<dbReference type="PANTHER" id="PTHR43656:SF5">
    <property type="entry name" value="NADH:FLAVIN OXIDOREDUCTASE_NADH OXIDASE N-TERMINAL DOMAIN-CONTAINING PROTEIN"/>
    <property type="match status" value="1"/>
</dbReference>
<dbReference type="InterPro" id="IPR013785">
    <property type="entry name" value="Aldolase_TIM"/>
</dbReference>
<comment type="caution">
    <text evidence="4">The sequence shown here is derived from an EMBL/GenBank/DDBJ whole genome shotgun (WGS) entry which is preliminary data.</text>
</comment>
<dbReference type="InterPro" id="IPR001155">
    <property type="entry name" value="OxRdtase_FMN_N"/>
</dbReference>
<reference evidence="4" key="1">
    <citation type="submission" date="2023-06" db="EMBL/GenBank/DDBJ databases">
        <authorList>
            <person name="Delattre M."/>
        </authorList>
    </citation>
    <scope>NUCLEOTIDE SEQUENCE</scope>
    <source>
        <strain evidence="4">AF72</strain>
    </source>
</reference>
<dbReference type="PANTHER" id="PTHR43656">
    <property type="entry name" value="BINDING OXIDOREDUCTASE, PUTATIVE (AFU_ORTHOLOGUE AFUA_2G08260)-RELATED"/>
    <property type="match status" value="1"/>
</dbReference>